<organism evidence="1 2">
    <name type="scientific">Parachlamydia acanthamoebae</name>
    <dbReference type="NCBI Taxonomy" id="83552"/>
    <lineage>
        <taxon>Bacteria</taxon>
        <taxon>Pseudomonadati</taxon>
        <taxon>Chlamydiota</taxon>
        <taxon>Chlamydiia</taxon>
        <taxon>Parachlamydiales</taxon>
        <taxon>Parachlamydiaceae</taxon>
        <taxon>Parachlamydia</taxon>
    </lineage>
</organism>
<dbReference type="Proteomes" id="UP000031307">
    <property type="component" value="Unassembled WGS sequence"/>
</dbReference>
<sequence length="39" mass="4803">MHRMEPAVYDIIWTQQTLIEIIEKIDVFCEPRRLPQFNQ</sequence>
<accession>A0A0C1ECI5</accession>
<gene>
    <name evidence="1" type="ORF">DB43_FS00090</name>
</gene>
<dbReference type="EMBL" id="JSAM01000062">
    <property type="protein sequence ID" value="KIA77768.1"/>
    <property type="molecule type" value="Genomic_DNA"/>
</dbReference>
<name>A0A0C1ECI5_9BACT</name>
<evidence type="ECO:0000313" key="2">
    <source>
        <dbReference type="Proteomes" id="UP000031307"/>
    </source>
</evidence>
<evidence type="ECO:0000313" key="1">
    <source>
        <dbReference type="EMBL" id="KIA77768.1"/>
    </source>
</evidence>
<reference evidence="1 2" key="1">
    <citation type="journal article" date="2014" name="Mol. Biol. Evol.">
        <title>Massive expansion of Ubiquitination-related gene families within the Chlamydiae.</title>
        <authorList>
            <person name="Domman D."/>
            <person name="Collingro A."/>
            <person name="Lagkouvardos I."/>
            <person name="Gehre L."/>
            <person name="Weinmaier T."/>
            <person name="Rattei T."/>
            <person name="Subtil A."/>
            <person name="Horn M."/>
        </authorList>
    </citation>
    <scope>NUCLEOTIDE SEQUENCE [LARGE SCALE GENOMIC DNA]</scope>
    <source>
        <strain evidence="1 2">OEW1</strain>
    </source>
</reference>
<comment type="caution">
    <text evidence="1">The sequence shown here is derived from an EMBL/GenBank/DDBJ whole genome shotgun (WGS) entry which is preliminary data.</text>
</comment>
<protein>
    <submittedName>
        <fullName evidence="1">Uncharacterized protein</fullName>
    </submittedName>
</protein>
<dbReference type="AlphaFoldDB" id="A0A0C1ECI5"/>
<proteinExistence type="predicted"/>